<proteinExistence type="predicted"/>
<dbReference type="EMBL" id="QGKY02000164">
    <property type="protein sequence ID" value="KAF2592842.1"/>
    <property type="molecule type" value="Genomic_DNA"/>
</dbReference>
<organism evidence="1">
    <name type="scientific">Brassica cretica</name>
    <name type="common">Mustard</name>
    <dbReference type="NCBI Taxonomy" id="69181"/>
    <lineage>
        <taxon>Eukaryota</taxon>
        <taxon>Viridiplantae</taxon>
        <taxon>Streptophyta</taxon>
        <taxon>Embryophyta</taxon>
        <taxon>Tracheophyta</taxon>
        <taxon>Spermatophyta</taxon>
        <taxon>Magnoliopsida</taxon>
        <taxon>eudicotyledons</taxon>
        <taxon>Gunneridae</taxon>
        <taxon>Pentapetalae</taxon>
        <taxon>rosids</taxon>
        <taxon>malvids</taxon>
        <taxon>Brassicales</taxon>
        <taxon>Brassicaceae</taxon>
        <taxon>Brassiceae</taxon>
        <taxon>Brassica</taxon>
    </lineage>
</organism>
<sequence length="144" mass="16205">MSDGYSDLDSNATTLPSGEFPSSSIYNNFDCLLNRVQKRNGSEDSLGCIPWVLWFIWKAQESDNMDMPELPVRPPRKPLCRFDASWKEDNARFGGGLVIEMEDGITIFGSFAGNRVLSPPIGRVQYFAVGHEILATHRSRLDDF</sequence>
<comment type="caution">
    <text evidence="1">The sequence shown here is derived from an EMBL/GenBank/DDBJ whole genome shotgun (WGS) entry which is preliminary data.</text>
</comment>
<name>A0A8S9KFK2_BRACR</name>
<evidence type="ECO:0000313" key="1">
    <source>
        <dbReference type="EMBL" id="KAF2592842.1"/>
    </source>
</evidence>
<gene>
    <name evidence="1" type="ORF">F2Q70_00045344</name>
</gene>
<protein>
    <recommendedName>
        <fullName evidence="2">RNase H type-1 domain-containing protein</fullName>
    </recommendedName>
</protein>
<dbReference type="AlphaFoldDB" id="A0A8S9KFK2"/>
<reference evidence="1" key="1">
    <citation type="submission" date="2019-12" db="EMBL/GenBank/DDBJ databases">
        <title>Genome sequencing and annotation of Brassica cretica.</title>
        <authorList>
            <person name="Studholme D.J."/>
            <person name="Sarris P.F."/>
        </authorList>
    </citation>
    <scope>NUCLEOTIDE SEQUENCE</scope>
    <source>
        <strain evidence="1">PFS-102/07</strain>
        <tissue evidence="1">Leaf</tissue>
    </source>
</reference>
<evidence type="ECO:0008006" key="2">
    <source>
        <dbReference type="Google" id="ProtNLM"/>
    </source>
</evidence>
<accession>A0A8S9KFK2</accession>